<dbReference type="GO" id="GO:0004622">
    <property type="term" value="F:phosphatidylcholine lysophospholipase activity"/>
    <property type="evidence" value="ECO:0007669"/>
    <property type="project" value="TreeGrafter"/>
</dbReference>
<dbReference type="Pfam" id="PF13472">
    <property type="entry name" value="Lipase_GDSL_2"/>
    <property type="match status" value="1"/>
</dbReference>
<organism evidence="3 4">
    <name type="scientific">Glarea lozoyensis (strain ATCC 74030 / MF5533)</name>
    <dbReference type="NCBI Taxonomy" id="1104152"/>
    <lineage>
        <taxon>Eukaryota</taxon>
        <taxon>Fungi</taxon>
        <taxon>Dikarya</taxon>
        <taxon>Ascomycota</taxon>
        <taxon>Pezizomycotina</taxon>
        <taxon>Leotiomycetes</taxon>
        <taxon>Helotiales</taxon>
        <taxon>Helotiaceae</taxon>
        <taxon>Glarea</taxon>
    </lineage>
</organism>
<keyword evidence="1" id="KW-0732">Signal</keyword>
<sequence length="214" mass="23059">MYISLPTTTLLATLLTLTAAAPTAAPKLRISALSPPHTPFSPFPLPLFPFPFSKKTLPLTPLVPLGDSITEITCWRPLVWDLLVASNLSNSVEFVGSMTNNPQNCVGKTSTWDKHHEGHSGYLAVNIAANNLQGWLASAKPDVVMFMLGTNDIVQQGKSTSEIVAAYSKMLGLMRSSNANMKIIIDLVIPIGIGSYQSQVNALNKAIPTILFEV</sequence>
<dbReference type="InParanoid" id="H0EJ36"/>
<dbReference type="AlphaFoldDB" id="H0EJ36"/>
<comment type="caution">
    <text evidence="3">The sequence shown here is derived from an EMBL/GenBank/DDBJ whole genome shotgun (WGS) entry which is preliminary data.</text>
</comment>
<feature type="signal peptide" evidence="1">
    <location>
        <begin position="1"/>
        <end position="20"/>
    </location>
</feature>
<feature type="domain" description="SGNH hydrolase-type esterase" evidence="2">
    <location>
        <begin position="65"/>
        <end position="207"/>
    </location>
</feature>
<dbReference type="PANTHER" id="PTHR30383:SF2">
    <property type="entry name" value="CELLULOSE-BINDING PROTEIN"/>
    <property type="match status" value="1"/>
</dbReference>
<dbReference type="InterPro" id="IPR051532">
    <property type="entry name" value="Ester_Hydrolysis_Enzymes"/>
</dbReference>
<dbReference type="Gene3D" id="3.40.50.1110">
    <property type="entry name" value="SGNH hydrolase"/>
    <property type="match status" value="1"/>
</dbReference>
<dbReference type="InterPro" id="IPR013830">
    <property type="entry name" value="SGNH_hydro"/>
</dbReference>
<reference evidence="3 4" key="1">
    <citation type="journal article" date="2012" name="Eukaryot. Cell">
        <title>Genome sequence of the fungus Glarea lozoyensis: the first genome sequence of a species from the Helotiaceae family.</title>
        <authorList>
            <person name="Youssar L."/>
            <person name="Gruening B.A."/>
            <person name="Erxleben A."/>
            <person name="Guenther S."/>
            <person name="Huettel W."/>
        </authorList>
    </citation>
    <scope>NUCLEOTIDE SEQUENCE [LARGE SCALE GENOMIC DNA]</scope>
    <source>
        <strain evidence="4">ATCC 74030 / MF5533</strain>
    </source>
</reference>
<dbReference type="EMBL" id="AGUE01000053">
    <property type="protein sequence ID" value="EHL01469.1"/>
    <property type="molecule type" value="Genomic_DNA"/>
</dbReference>
<protein>
    <recommendedName>
        <fullName evidence="2">SGNH hydrolase-type esterase domain-containing protein</fullName>
    </recommendedName>
</protein>
<evidence type="ECO:0000259" key="2">
    <source>
        <dbReference type="Pfam" id="PF13472"/>
    </source>
</evidence>
<proteinExistence type="predicted"/>
<feature type="chain" id="PRO_5003531537" description="SGNH hydrolase-type esterase domain-containing protein" evidence="1">
    <location>
        <begin position="21"/>
        <end position="214"/>
    </location>
</feature>
<evidence type="ECO:0000313" key="4">
    <source>
        <dbReference type="Proteomes" id="UP000005446"/>
    </source>
</evidence>
<gene>
    <name evidence="3" type="ORF">M7I_2560</name>
</gene>
<dbReference type="OrthoDB" id="2119228at2759"/>
<evidence type="ECO:0000313" key="3">
    <source>
        <dbReference type="EMBL" id="EHL01469.1"/>
    </source>
</evidence>
<dbReference type="SUPFAM" id="SSF52266">
    <property type="entry name" value="SGNH hydrolase"/>
    <property type="match status" value="1"/>
</dbReference>
<dbReference type="InterPro" id="IPR036514">
    <property type="entry name" value="SGNH_hydro_sf"/>
</dbReference>
<evidence type="ECO:0000256" key="1">
    <source>
        <dbReference type="SAM" id="SignalP"/>
    </source>
</evidence>
<accession>H0EJ36</accession>
<name>H0EJ36_GLAL7</name>
<dbReference type="PANTHER" id="PTHR30383">
    <property type="entry name" value="THIOESTERASE 1/PROTEASE 1/LYSOPHOSPHOLIPASE L1"/>
    <property type="match status" value="1"/>
</dbReference>
<dbReference type="HOGENOM" id="CLU_1289016_0_0_1"/>
<keyword evidence="4" id="KW-1185">Reference proteome</keyword>
<dbReference type="Proteomes" id="UP000005446">
    <property type="component" value="Unassembled WGS sequence"/>
</dbReference>